<evidence type="ECO:0000256" key="1">
    <source>
        <dbReference type="SAM" id="Phobius"/>
    </source>
</evidence>
<accession>A0A7Y9UJY8</accession>
<sequence length="78" mass="8617">MTEPQRTSANDLRDAVRRKSSFAQSMKAVAWSFFGIRRGADHQNDVNQLNPVHIILAGLLSAALFVGLLVLLVRWIAG</sequence>
<feature type="transmembrane region" description="Helical" evidence="1">
    <location>
        <begin position="54"/>
        <end position="77"/>
    </location>
</feature>
<dbReference type="EMBL" id="JACCFH010000001">
    <property type="protein sequence ID" value="NYG33210.1"/>
    <property type="molecule type" value="Genomic_DNA"/>
</dbReference>
<reference evidence="2 3" key="1">
    <citation type="submission" date="2020-07" db="EMBL/GenBank/DDBJ databases">
        <title>Genomic Encyclopedia of Archaeal and Bacterial Type Strains, Phase II (KMG-II): from individual species to whole genera.</title>
        <authorList>
            <person name="Goeker M."/>
        </authorList>
    </citation>
    <scope>NUCLEOTIDE SEQUENCE [LARGE SCALE GENOMIC DNA]</scope>
    <source>
        <strain evidence="2 3">DSM 21226</strain>
    </source>
</reference>
<dbReference type="Pfam" id="PF11174">
    <property type="entry name" value="DUF2970"/>
    <property type="match status" value="1"/>
</dbReference>
<keyword evidence="1" id="KW-0812">Transmembrane</keyword>
<proteinExistence type="predicted"/>
<organism evidence="2 3">
    <name type="scientific">Sphaerotilus montanus</name>
    <dbReference type="NCBI Taxonomy" id="522889"/>
    <lineage>
        <taxon>Bacteria</taxon>
        <taxon>Pseudomonadati</taxon>
        <taxon>Pseudomonadota</taxon>
        <taxon>Betaproteobacteria</taxon>
        <taxon>Burkholderiales</taxon>
        <taxon>Sphaerotilaceae</taxon>
        <taxon>Sphaerotilus</taxon>
    </lineage>
</organism>
<name>A0A7Y9UJY8_9BURK</name>
<dbReference type="Proteomes" id="UP000518288">
    <property type="component" value="Unassembled WGS sequence"/>
</dbReference>
<gene>
    <name evidence="2" type="ORF">BDD16_002196</name>
</gene>
<dbReference type="RefSeq" id="WP_179634005.1">
    <property type="nucleotide sequence ID" value="NZ_CAXYYM010000013.1"/>
</dbReference>
<protein>
    <recommendedName>
        <fullName evidence="4">DUF2970 domain-containing protein</fullName>
    </recommendedName>
</protein>
<evidence type="ECO:0000313" key="3">
    <source>
        <dbReference type="Proteomes" id="UP000518288"/>
    </source>
</evidence>
<dbReference type="InterPro" id="IPR021344">
    <property type="entry name" value="DUF2970"/>
</dbReference>
<keyword evidence="3" id="KW-1185">Reference proteome</keyword>
<dbReference type="AlphaFoldDB" id="A0A7Y9UJY8"/>
<evidence type="ECO:0008006" key="4">
    <source>
        <dbReference type="Google" id="ProtNLM"/>
    </source>
</evidence>
<evidence type="ECO:0000313" key="2">
    <source>
        <dbReference type="EMBL" id="NYG33210.1"/>
    </source>
</evidence>
<keyword evidence="1" id="KW-1133">Transmembrane helix</keyword>
<keyword evidence="1" id="KW-0472">Membrane</keyword>
<comment type="caution">
    <text evidence="2">The sequence shown here is derived from an EMBL/GenBank/DDBJ whole genome shotgun (WGS) entry which is preliminary data.</text>
</comment>